<gene>
    <name evidence="3" type="ORF">PY17X_1407700</name>
    <name evidence="2" type="ORF">PYYM_1409600</name>
</gene>
<feature type="compositionally biased region" description="Polar residues" evidence="1">
    <location>
        <begin position="29"/>
        <end position="42"/>
    </location>
</feature>
<dbReference type="GeneID" id="3829662"/>
<dbReference type="OrthoDB" id="376496at2759"/>
<evidence type="ECO:0000313" key="3">
    <source>
        <dbReference type="EMBL" id="VTZ81391.1"/>
    </source>
</evidence>
<dbReference type="Proteomes" id="UP000072904">
    <property type="component" value="Chromosome 14"/>
</dbReference>
<reference evidence="3" key="3">
    <citation type="submission" date="2014-05" db="EMBL/GenBank/DDBJ databases">
        <authorList>
            <person name="Aslett M.A."/>
            <person name="De Silva N."/>
        </authorList>
    </citation>
    <scope>NUCLEOTIDE SEQUENCE</scope>
    <source>
        <strain evidence="3">17X</strain>
    </source>
</reference>
<accession>A0A078KES5</accession>
<evidence type="ECO:0000313" key="4">
    <source>
        <dbReference type="Proteomes" id="UP000072874"/>
    </source>
</evidence>
<evidence type="ECO:0000313" key="5">
    <source>
        <dbReference type="Proteomes" id="UP000072904"/>
    </source>
</evidence>
<dbReference type="EMBL" id="LK934642">
    <property type="protein sequence ID" value="CDU20431.1"/>
    <property type="molecule type" value="Genomic_DNA"/>
</dbReference>
<dbReference type="VEuPathDB" id="PlasmoDB:PYYM_1409600"/>
<dbReference type="RefSeq" id="XP_730438.2">
    <property type="nucleotide sequence ID" value="XM_725345.2"/>
</dbReference>
<protein>
    <submittedName>
        <fullName evidence="3">Uncharacterized protein</fullName>
    </submittedName>
</protein>
<dbReference type="VEuPathDB" id="PlasmoDB:PY00034"/>
<organism evidence="3 4">
    <name type="scientific">Plasmodium yoelii</name>
    <dbReference type="NCBI Taxonomy" id="5861"/>
    <lineage>
        <taxon>Eukaryota</taxon>
        <taxon>Sar</taxon>
        <taxon>Alveolata</taxon>
        <taxon>Apicomplexa</taxon>
        <taxon>Aconoidasida</taxon>
        <taxon>Haemosporida</taxon>
        <taxon>Plasmodiidae</taxon>
        <taxon>Plasmodium</taxon>
        <taxon>Plasmodium (Vinckeia)</taxon>
    </lineage>
</organism>
<sequence length="88" mass="10610">MLTLISVCSYLFYTHKDSILSLVGLNSENGNADHQNEGNIQNNKKKRKKKKKYDDEVRYFSDSYIRKKMYILRTYSDVDFHKKIYYKK</sequence>
<name>A0A078KES5_PLAYE</name>
<dbReference type="EMBL" id="LM993668">
    <property type="protein sequence ID" value="VTZ81391.1"/>
    <property type="molecule type" value="Genomic_DNA"/>
</dbReference>
<reference evidence="3" key="4">
    <citation type="submission" date="2019-05" db="EMBL/GenBank/DDBJ databases">
        <authorList>
            <consortium name="Pathogen Informatics"/>
        </authorList>
    </citation>
    <scope>NUCLEOTIDE SEQUENCE</scope>
    <source>
        <strain evidence="3">17X</strain>
    </source>
</reference>
<dbReference type="VEuPathDB" id="PlasmoDB:PY17X_1407700"/>
<dbReference type="Proteomes" id="UP000072874">
    <property type="component" value="Chromosome 14"/>
</dbReference>
<dbReference type="AlphaFoldDB" id="A0A078KES5"/>
<proteinExistence type="predicted"/>
<evidence type="ECO:0000313" key="2">
    <source>
        <dbReference type="EMBL" id="CDU20431.1"/>
    </source>
</evidence>
<feature type="region of interest" description="Disordered" evidence="1">
    <location>
        <begin position="29"/>
        <end position="52"/>
    </location>
</feature>
<dbReference type="KEGG" id="pyo:PY17X_1407700"/>
<reference evidence="4 5" key="1">
    <citation type="journal article" date="2014" name="BMC Biol.">
        <title>A comprehensive evaluation of rodent malaria parasite genomes and gene expression.</title>
        <authorList>
            <person name="Otto T.D."/>
            <person name="Bohme U."/>
            <person name="Jackson A.P."/>
            <person name="Hunt M."/>
            <person name="Franke-Fayard B."/>
            <person name="Hoeijmakers W.A."/>
            <person name="Religa A.A."/>
            <person name="Robertson L."/>
            <person name="Sanders M."/>
            <person name="Ogun S.A."/>
            <person name="Cunningham D."/>
            <person name="Erhart A."/>
            <person name="Billker O."/>
            <person name="Khan S.M."/>
            <person name="Stunnenberg H.G."/>
            <person name="Langhorne J."/>
            <person name="Holder A.A."/>
            <person name="Waters A.P."/>
            <person name="Newbold C.I."/>
            <person name="Pain A."/>
            <person name="Berriman M."/>
            <person name="Janse C.J."/>
        </authorList>
    </citation>
    <scope>NUCLEOTIDE SEQUENCE [LARGE SCALE GENOMIC DNA]</scope>
    <source>
        <strain evidence="3 4">17X</strain>
        <strain evidence="2 5">YM</strain>
    </source>
</reference>
<dbReference type="OMA" id="VCSYLYY"/>
<reference evidence="2" key="2">
    <citation type="submission" date="2014-05" db="EMBL/GenBank/DDBJ databases">
        <authorList>
            <person name="Aslett A.Martin."/>
            <person name="De Silva Nishadi"/>
        </authorList>
    </citation>
    <scope>NUCLEOTIDE SEQUENCE</scope>
    <source>
        <strain evidence="2">YM</strain>
    </source>
</reference>
<evidence type="ECO:0000256" key="1">
    <source>
        <dbReference type="SAM" id="MobiDB-lite"/>
    </source>
</evidence>